<dbReference type="HOGENOM" id="CLU_000211_2_0_1"/>
<reference evidence="10 11" key="1">
    <citation type="submission" date="2014-04" db="EMBL/GenBank/DDBJ databases">
        <authorList>
            <consortium name="DOE Joint Genome Institute"/>
            <person name="Kuo A."/>
            <person name="Tarkka M."/>
            <person name="Buscot F."/>
            <person name="Kohler A."/>
            <person name="Nagy L.G."/>
            <person name="Floudas D."/>
            <person name="Copeland A."/>
            <person name="Barry K.W."/>
            <person name="Cichocki N."/>
            <person name="Veneault-Fourrey C."/>
            <person name="LaButti K."/>
            <person name="Lindquist E.A."/>
            <person name="Lipzen A."/>
            <person name="Lundell T."/>
            <person name="Morin E."/>
            <person name="Murat C."/>
            <person name="Sun H."/>
            <person name="Tunlid A."/>
            <person name="Henrissat B."/>
            <person name="Grigoriev I.V."/>
            <person name="Hibbett D.S."/>
            <person name="Martin F."/>
            <person name="Nordberg H.P."/>
            <person name="Cantor M.N."/>
            <person name="Hua S.X."/>
        </authorList>
    </citation>
    <scope>NUCLEOTIDE SEQUENCE [LARGE SCALE GENOMIC DNA]</scope>
    <source>
        <strain evidence="10 11">F 1598</strain>
    </source>
</reference>
<evidence type="ECO:0000259" key="9">
    <source>
        <dbReference type="Pfam" id="PF12359"/>
    </source>
</evidence>
<evidence type="ECO:0000256" key="6">
    <source>
        <dbReference type="ARBA" id="ARBA00022807"/>
    </source>
</evidence>
<dbReference type="OrthoDB" id="3182339at2759"/>
<dbReference type="STRING" id="765440.A0A0C3F907"/>
<evidence type="ECO:0000256" key="4">
    <source>
        <dbReference type="ARBA" id="ARBA00022786"/>
    </source>
</evidence>
<proteinExistence type="predicted"/>
<accession>A0A0C3F907</accession>
<dbReference type="GO" id="GO:0006508">
    <property type="term" value="P:proteolysis"/>
    <property type="evidence" value="ECO:0007669"/>
    <property type="project" value="UniProtKB-KW"/>
</dbReference>
<dbReference type="InterPro" id="IPR051346">
    <property type="entry name" value="OTU_Deubiquitinase"/>
</dbReference>
<dbReference type="EC" id="3.4.19.12" evidence="2"/>
<organism evidence="10 11">
    <name type="scientific">Piloderma croceum (strain F 1598)</name>
    <dbReference type="NCBI Taxonomy" id="765440"/>
    <lineage>
        <taxon>Eukaryota</taxon>
        <taxon>Fungi</taxon>
        <taxon>Dikarya</taxon>
        <taxon>Basidiomycota</taxon>
        <taxon>Agaricomycotina</taxon>
        <taxon>Agaricomycetes</taxon>
        <taxon>Agaricomycetidae</taxon>
        <taxon>Atheliales</taxon>
        <taxon>Atheliaceae</taxon>
        <taxon>Piloderma</taxon>
    </lineage>
</organism>
<keyword evidence="4" id="KW-0833">Ubl conjugation pathway</keyword>
<dbReference type="InterPro" id="IPR022105">
    <property type="entry name" value="DUF3645"/>
</dbReference>
<gene>
    <name evidence="10" type="ORF">PILCRDRAFT_826439</name>
</gene>
<name>A0A0C3F907_PILCF</name>
<keyword evidence="6" id="KW-0788">Thiol protease</keyword>
<evidence type="ECO:0000256" key="7">
    <source>
        <dbReference type="SAM" id="MobiDB-lite"/>
    </source>
</evidence>
<dbReference type="GO" id="GO:0004843">
    <property type="term" value="F:cysteine-type deubiquitinase activity"/>
    <property type="evidence" value="ECO:0007669"/>
    <property type="project" value="UniProtKB-EC"/>
</dbReference>
<feature type="non-terminal residue" evidence="10">
    <location>
        <position position="1932"/>
    </location>
</feature>
<evidence type="ECO:0000256" key="2">
    <source>
        <dbReference type="ARBA" id="ARBA00012759"/>
    </source>
</evidence>
<feature type="domain" description="DUF3638" evidence="8">
    <location>
        <begin position="860"/>
        <end position="1080"/>
    </location>
</feature>
<dbReference type="PANTHER" id="PTHR13367:SF33">
    <property type="entry name" value="P-LOOP CONTAINING NUCLEOSIDE TRIPHOSPHATE HYDROLASE PROTEIN"/>
    <property type="match status" value="1"/>
</dbReference>
<reference evidence="11" key="2">
    <citation type="submission" date="2015-01" db="EMBL/GenBank/DDBJ databases">
        <title>Evolutionary Origins and Diversification of the Mycorrhizal Mutualists.</title>
        <authorList>
            <consortium name="DOE Joint Genome Institute"/>
            <consortium name="Mycorrhizal Genomics Consortium"/>
            <person name="Kohler A."/>
            <person name="Kuo A."/>
            <person name="Nagy L.G."/>
            <person name="Floudas D."/>
            <person name="Copeland A."/>
            <person name="Barry K.W."/>
            <person name="Cichocki N."/>
            <person name="Veneault-Fourrey C."/>
            <person name="LaButti K."/>
            <person name="Lindquist E.A."/>
            <person name="Lipzen A."/>
            <person name="Lundell T."/>
            <person name="Morin E."/>
            <person name="Murat C."/>
            <person name="Riley R."/>
            <person name="Ohm R."/>
            <person name="Sun H."/>
            <person name="Tunlid A."/>
            <person name="Henrissat B."/>
            <person name="Grigoriev I.V."/>
            <person name="Hibbett D.S."/>
            <person name="Martin F."/>
        </authorList>
    </citation>
    <scope>NUCLEOTIDE SEQUENCE [LARGE SCALE GENOMIC DNA]</scope>
    <source>
        <strain evidence="11">F 1598</strain>
    </source>
</reference>
<dbReference type="PANTHER" id="PTHR13367">
    <property type="entry name" value="UBIQUITIN THIOESTERASE"/>
    <property type="match status" value="1"/>
</dbReference>
<evidence type="ECO:0000313" key="11">
    <source>
        <dbReference type="Proteomes" id="UP000054166"/>
    </source>
</evidence>
<sequence>MKGMDYQLSTNIQNNEVHFAMRGQDLLIRTVHGSHRVESEFICNDKLRGDIPNNLIYRTHIMFHDSSQILDIYPTRLEWDPCASPSWHMYFNADPSSPEGQRPWLINVDNSADAILCPHSHVVRSIRSVLMPLETSPANLLSISTAATPYHPQNLQVKLPRYKLSFFVNVNGNIECKDLPGFSVSTVQSVGTLCGLASKLVLETTDGQGTRKVIIPDGNEVFQSNDASVPHPRITINPPSDLGCHIRAFIYDVDRLIGRLVGDNTLTSWYLLAYLHILTSHWLTDPLTYRTGVQQALLMLRSAHSFSFMELTDEHVGILTKVVNIAPARQYYPNHLTSMETVAWHLVLSLVSQVAPYTPLVEAILSHGNKQGLFRSGSPGQALRINEKGVAALRERAEFRNVRFVTSDLEDLGKKRADERYVPSRCLDISISADAERHVMETANLVLQWPIGQINVVRDLWDHFKAWGSFSSRVAPHVRFDSPRTWLLEHPSQLWFTLFALCRTSSPAIDLYGITFALGILAYRSDFNLELSRSLLAVATHNSCMSFEPFPEQDFDLKPGHTLELQEIQRLADRHCVQFNASSHQLHLARQLAETWEALEYRKQRAHKSACEAQCQSLATVLMSYWPSEVPQMPTNLSDYSLISMSQFKEECEILFSTRFGNYRLFQHAKKLQDQLNTICGGNTHSPSVPLTPPHFEPPRATYMPVTLRAIMDSRDTLPVDASATRNLLSRLSGSSFITRYRDHLSRCVNALECHSSLMATIRNSPPQSILDVIRTALSPKSPSEEMIFEAGLWPSIGPRALLAQLALHLRKGLSDYWRSVLTLLAEALAAQQKALRLSMFERLGLNAEYRQEAGNSGGQEWDISAYPDWLLIQLDANLLIRPVQASIAKEMMAPENQINTVMQLNMGEGKSSVIVPIVSAALADGEQLVRVLVLKPLCAQMFNLLKQRICHLSDRRLFYLPFSRDVKLDVHKIQTIVDLFKECGRVGGVLVCQPEHILSFQLMGLDTLCRDGNTDKSRLLLDAQNWFNQQSRDILDESDEILSVRYQLIYTVGTPTALQGQPDRWQTVQEVFTLLRASLAGLATKFTEGLELETTKAYRFPRTRILSRECGLHLMQNMAHQIVFEEGMKSTPFRSYSHSLQAVALRFLTDIAVTKEESQALKAHSPDYFDQLLLLRGLIAHGILVHSLKEKRWRVDYGLDPSRSMLAVPFRAKDSPAPRAEFGHPDIIIVLTCLSYYYGGLTNDQLDTTFSHLFTTDDPDLRYEDWIKGALDDIPDNLHNLRGLNLDDASQKHGIFPLLKHNKAVVDFYLSECVFPKEAKEFEHKLTTNAWDLAHEKTRLTTGFSGTNDHRYLLPLSIHQLDAETQRHTNAQVLEYLLRAENREVIETGSDTAEDLIRRVVAQKQHVMVLLDVGAQVLELQNGDVAREWLKQETRSNVEAAIYCDLKDEFYVITRDGRSEPLATSLYKTQLDKTLVYLDEAHTRGTDFKFPKGTRAVVTLGPKVPKDKLVQGCMRMRKLGSDHSILFFASGEISRKIRSSIGDDKKPLDSSDVLVWALQETCTQIVNDSSLWASQGENFDRRHTAWEKYKDGKSTLSEVADILREPESRTLEELYGIRDEEDLNGGAPLSERQKIIRERRREFGTQPGGSSALLEEQERELAHEKEEERQVQRTVGATPLNHALDPALITLVRTGQYSPSLKLVSLLGCLQKTTQSSTLSTISKRFFQSDQLFATEDFSGTIALSSGDYMDDFLRAVQWILTTTECPKLLLLSPFEANELLPKIRLSQYASLHIYSPRTSRIVRSIEDLDFFTVSRRRQFTRPHPRVMHELNLFSGQLFFCDRESFEDVCDMLGLRLGKIPDALRGKIDTGGFVQDEDARQIAGIRDSLFEKNPVAALRKLVAWRRKGHGFTLTHVGLILHGNNLGADEFS</sequence>
<feature type="compositionally biased region" description="Basic and acidic residues" evidence="7">
    <location>
        <begin position="1660"/>
        <end position="1672"/>
    </location>
</feature>
<evidence type="ECO:0000256" key="5">
    <source>
        <dbReference type="ARBA" id="ARBA00022801"/>
    </source>
</evidence>
<keyword evidence="5" id="KW-0378">Hydrolase</keyword>
<evidence type="ECO:0000259" key="8">
    <source>
        <dbReference type="Pfam" id="PF12340"/>
    </source>
</evidence>
<dbReference type="EMBL" id="KN833035">
    <property type="protein sequence ID" value="KIM76439.1"/>
    <property type="molecule type" value="Genomic_DNA"/>
</dbReference>
<keyword evidence="11" id="KW-1185">Reference proteome</keyword>
<comment type="catalytic activity">
    <reaction evidence="1">
        <text>Thiol-dependent hydrolysis of ester, thioester, amide, peptide and isopeptide bonds formed by the C-terminal Gly of ubiquitin (a 76-residue protein attached to proteins as an intracellular targeting signal).</text>
        <dbReference type="EC" id="3.4.19.12"/>
    </reaction>
</comment>
<feature type="region of interest" description="Disordered" evidence="7">
    <location>
        <begin position="1642"/>
        <end position="1675"/>
    </location>
</feature>
<dbReference type="InterPro" id="IPR022099">
    <property type="entry name" value="DUF3638"/>
</dbReference>
<dbReference type="Pfam" id="PF12359">
    <property type="entry name" value="DUF3645"/>
    <property type="match status" value="1"/>
</dbReference>
<evidence type="ECO:0000256" key="3">
    <source>
        <dbReference type="ARBA" id="ARBA00022670"/>
    </source>
</evidence>
<dbReference type="InParanoid" id="A0A0C3F907"/>
<dbReference type="Proteomes" id="UP000054166">
    <property type="component" value="Unassembled WGS sequence"/>
</dbReference>
<feature type="domain" description="DUF3645" evidence="9">
    <location>
        <begin position="1201"/>
        <end position="1233"/>
    </location>
</feature>
<protein>
    <recommendedName>
        <fullName evidence="2">ubiquitinyl hydrolase 1</fullName>
        <ecNumber evidence="2">3.4.19.12</ecNumber>
    </recommendedName>
</protein>
<keyword evidence="3" id="KW-0645">Protease</keyword>
<evidence type="ECO:0000313" key="10">
    <source>
        <dbReference type="EMBL" id="KIM76439.1"/>
    </source>
</evidence>
<dbReference type="Pfam" id="PF12340">
    <property type="entry name" value="DUF3638"/>
    <property type="match status" value="1"/>
</dbReference>
<evidence type="ECO:0000256" key="1">
    <source>
        <dbReference type="ARBA" id="ARBA00000707"/>
    </source>
</evidence>